<dbReference type="InterPro" id="IPR036291">
    <property type="entry name" value="NAD(P)-bd_dom_sf"/>
</dbReference>
<dbReference type="GO" id="GO:0016491">
    <property type="term" value="F:oxidoreductase activity"/>
    <property type="evidence" value="ECO:0007669"/>
    <property type="project" value="UniProtKB-KW"/>
</dbReference>
<reference evidence="5" key="1">
    <citation type="journal article" date="2021" name="Nat. Commun.">
        <title>Genetic determinants of endophytism in the Arabidopsis root mycobiome.</title>
        <authorList>
            <person name="Mesny F."/>
            <person name="Miyauchi S."/>
            <person name="Thiergart T."/>
            <person name="Pickel B."/>
            <person name="Atanasova L."/>
            <person name="Karlsson M."/>
            <person name="Huettel B."/>
            <person name="Barry K.W."/>
            <person name="Haridas S."/>
            <person name="Chen C."/>
            <person name="Bauer D."/>
            <person name="Andreopoulos W."/>
            <person name="Pangilinan J."/>
            <person name="LaButti K."/>
            <person name="Riley R."/>
            <person name="Lipzen A."/>
            <person name="Clum A."/>
            <person name="Drula E."/>
            <person name="Henrissat B."/>
            <person name="Kohler A."/>
            <person name="Grigoriev I.V."/>
            <person name="Martin F.M."/>
            <person name="Hacquard S."/>
        </authorList>
    </citation>
    <scope>NUCLEOTIDE SEQUENCE</scope>
    <source>
        <strain evidence="5">MPI-CAGE-CH-0230</strain>
    </source>
</reference>
<comment type="similarity">
    <text evidence="1">Belongs to the NmrA-type oxidoreductase family. Isoflavone reductase subfamily.</text>
</comment>
<dbReference type="InterPro" id="IPR008030">
    <property type="entry name" value="NmrA-like"/>
</dbReference>
<accession>A0A9P8XY59</accession>
<keyword evidence="3" id="KW-0560">Oxidoreductase</keyword>
<sequence>MTCNRHTRQAANRRSTIPTYKQSLIMVKVTIAGGTGTVAREIFEALAESQRHEVVVLSRSSTPPEPPLPAGVSIQVVDYDDRPSLEQALAGTHTLLSFLQLFTDAGKTAQENLIDAAVAAGVRRIAPSEWSSVSFTDMSFYQNKQAHRDQLERLAQTHDFEYSLIQPGMFLEYLAAPHKTTAYLDPLMTVFDFSGKRAMVVEGREDVPITFTSITDVGQAVLAMVDLPGEVPWPKTAGICGNKLSARAILDMGERIFGQPMTVTVLQTADLEAGELKSPWGLQLSHKAVAAEQLQELLKQVAIGTLLSFSKGAWDSSDEVNRLLPEGFQFTGAEDFLTKVWGAGRQE</sequence>
<proteinExistence type="inferred from homology"/>
<name>A0A9P8XY59_9PEZI</name>
<evidence type="ECO:0000313" key="6">
    <source>
        <dbReference type="Proteomes" id="UP000756346"/>
    </source>
</evidence>
<dbReference type="RefSeq" id="XP_046008526.1">
    <property type="nucleotide sequence ID" value="XM_046155097.1"/>
</dbReference>
<protein>
    <recommendedName>
        <fullName evidence="4">NmrA-like domain-containing protein</fullName>
    </recommendedName>
</protein>
<dbReference type="PANTHER" id="PTHR47706:SF4">
    <property type="entry name" value="NMRA-LIKE DOMAIN-CONTAINING PROTEIN"/>
    <property type="match status" value="1"/>
</dbReference>
<evidence type="ECO:0000256" key="1">
    <source>
        <dbReference type="ARBA" id="ARBA00005725"/>
    </source>
</evidence>
<keyword evidence="2" id="KW-0521">NADP</keyword>
<dbReference type="PANTHER" id="PTHR47706">
    <property type="entry name" value="NMRA-LIKE FAMILY PROTEIN"/>
    <property type="match status" value="1"/>
</dbReference>
<dbReference type="SUPFAM" id="SSF51735">
    <property type="entry name" value="NAD(P)-binding Rossmann-fold domains"/>
    <property type="match status" value="1"/>
</dbReference>
<organism evidence="5 6">
    <name type="scientific">Microdochium trichocladiopsis</name>
    <dbReference type="NCBI Taxonomy" id="1682393"/>
    <lineage>
        <taxon>Eukaryota</taxon>
        <taxon>Fungi</taxon>
        <taxon>Dikarya</taxon>
        <taxon>Ascomycota</taxon>
        <taxon>Pezizomycotina</taxon>
        <taxon>Sordariomycetes</taxon>
        <taxon>Xylariomycetidae</taxon>
        <taxon>Xylariales</taxon>
        <taxon>Microdochiaceae</taxon>
        <taxon>Microdochium</taxon>
    </lineage>
</organism>
<dbReference type="OrthoDB" id="10000533at2759"/>
<keyword evidence="6" id="KW-1185">Reference proteome</keyword>
<evidence type="ECO:0000313" key="5">
    <source>
        <dbReference type="EMBL" id="KAH7024978.1"/>
    </source>
</evidence>
<dbReference type="GeneID" id="70184643"/>
<evidence type="ECO:0000259" key="4">
    <source>
        <dbReference type="Pfam" id="PF05368"/>
    </source>
</evidence>
<dbReference type="EMBL" id="JAGTJQ010000009">
    <property type="protein sequence ID" value="KAH7024978.1"/>
    <property type="molecule type" value="Genomic_DNA"/>
</dbReference>
<gene>
    <name evidence="5" type="ORF">B0I36DRAFT_332349</name>
</gene>
<evidence type="ECO:0000256" key="2">
    <source>
        <dbReference type="ARBA" id="ARBA00022857"/>
    </source>
</evidence>
<dbReference type="Gene3D" id="3.40.50.720">
    <property type="entry name" value="NAD(P)-binding Rossmann-like Domain"/>
    <property type="match status" value="1"/>
</dbReference>
<dbReference type="InterPro" id="IPR051609">
    <property type="entry name" value="NmrA/Isoflavone_reductase-like"/>
</dbReference>
<dbReference type="Proteomes" id="UP000756346">
    <property type="component" value="Unassembled WGS sequence"/>
</dbReference>
<comment type="caution">
    <text evidence="5">The sequence shown here is derived from an EMBL/GenBank/DDBJ whole genome shotgun (WGS) entry which is preliminary data.</text>
</comment>
<dbReference type="AlphaFoldDB" id="A0A9P8XY59"/>
<feature type="domain" description="NmrA-like" evidence="4">
    <location>
        <begin position="28"/>
        <end position="272"/>
    </location>
</feature>
<dbReference type="Pfam" id="PF05368">
    <property type="entry name" value="NmrA"/>
    <property type="match status" value="1"/>
</dbReference>
<evidence type="ECO:0000256" key="3">
    <source>
        <dbReference type="ARBA" id="ARBA00023002"/>
    </source>
</evidence>